<protein>
    <submittedName>
        <fullName evidence="2">Carboxymuconolactone decarboxylase family protein</fullName>
    </submittedName>
</protein>
<dbReference type="AlphaFoldDB" id="A0A2M9G530"/>
<organism evidence="2 3">
    <name type="scientific">Minwuia thermotolerans</name>
    <dbReference type="NCBI Taxonomy" id="2056226"/>
    <lineage>
        <taxon>Bacteria</taxon>
        <taxon>Pseudomonadati</taxon>
        <taxon>Pseudomonadota</taxon>
        <taxon>Alphaproteobacteria</taxon>
        <taxon>Minwuiales</taxon>
        <taxon>Minwuiaceae</taxon>
        <taxon>Minwuia</taxon>
    </lineage>
</organism>
<feature type="domain" description="Carboxymuconolactone decarboxylase-like" evidence="1">
    <location>
        <begin position="44"/>
        <end position="97"/>
    </location>
</feature>
<dbReference type="PANTHER" id="PTHR34846">
    <property type="entry name" value="4-CARBOXYMUCONOLACTONE DECARBOXYLASE FAMILY PROTEIN (AFU_ORTHOLOGUE AFUA_6G11590)"/>
    <property type="match status" value="1"/>
</dbReference>
<accession>A0A2M9G530</accession>
<dbReference type="SUPFAM" id="SSF69118">
    <property type="entry name" value="AhpD-like"/>
    <property type="match status" value="1"/>
</dbReference>
<evidence type="ECO:0000313" key="2">
    <source>
        <dbReference type="EMBL" id="PJK30818.1"/>
    </source>
</evidence>
<reference evidence="2 3" key="1">
    <citation type="submission" date="2017-11" db="EMBL/GenBank/DDBJ databases">
        <title>Draft genome sequence of Rhizobiales bacterium SY3-13.</title>
        <authorList>
            <person name="Sun C."/>
        </authorList>
    </citation>
    <scope>NUCLEOTIDE SEQUENCE [LARGE SCALE GENOMIC DNA]</scope>
    <source>
        <strain evidence="2 3">SY3-13</strain>
    </source>
</reference>
<dbReference type="EMBL" id="PHIG01000018">
    <property type="protein sequence ID" value="PJK30818.1"/>
    <property type="molecule type" value="Genomic_DNA"/>
</dbReference>
<dbReference type="GO" id="GO:0051920">
    <property type="term" value="F:peroxiredoxin activity"/>
    <property type="evidence" value="ECO:0007669"/>
    <property type="project" value="InterPro"/>
</dbReference>
<evidence type="ECO:0000259" key="1">
    <source>
        <dbReference type="Pfam" id="PF02627"/>
    </source>
</evidence>
<dbReference type="PANTHER" id="PTHR34846:SF11">
    <property type="entry name" value="4-CARBOXYMUCONOLACTONE DECARBOXYLASE FAMILY PROTEIN (AFU_ORTHOLOGUE AFUA_6G11590)"/>
    <property type="match status" value="1"/>
</dbReference>
<evidence type="ECO:0000313" key="3">
    <source>
        <dbReference type="Proteomes" id="UP000229498"/>
    </source>
</evidence>
<name>A0A2M9G530_9PROT</name>
<dbReference type="OrthoDB" id="4704294at2"/>
<dbReference type="Gene3D" id="1.20.1290.10">
    <property type="entry name" value="AhpD-like"/>
    <property type="match status" value="1"/>
</dbReference>
<keyword evidence="3" id="KW-1185">Reference proteome</keyword>
<comment type="caution">
    <text evidence="2">The sequence shown here is derived from an EMBL/GenBank/DDBJ whole genome shotgun (WGS) entry which is preliminary data.</text>
</comment>
<dbReference type="RefSeq" id="WP_109794290.1">
    <property type="nucleotide sequence ID" value="NZ_PHIG01000018.1"/>
</dbReference>
<dbReference type="Proteomes" id="UP000229498">
    <property type="component" value="Unassembled WGS sequence"/>
</dbReference>
<proteinExistence type="predicted"/>
<dbReference type="InterPro" id="IPR029032">
    <property type="entry name" value="AhpD-like"/>
</dbReference>
<dbReference type="InterPro" id="IPR003779">
    <property type="entry name" value="CMD-like"/>
</dbReference>
<sequence length="182" mass="20633">MARVPLLGEADINDENRDVLGRRINLYWTVGHSLGGARAYSTMGLWLRHESKFDPRLRELAILTVGWLARAEYEWAHHIEIGYDFGVTDADIERLIRELDGEETDLEPVARHVIHGAKEIARDGAMGDDNWAALSKAFDNELMVELTLGTAFYCAIVRVLKTLQVPLEEDAKQYLEKYPLPA</sequence>
<dbReference type="Pfam" id="PF02627">
    <property type="entry name" value="CMD"/>
    <property type="match status" value="1"/>
</dbReference>
<gene>
    <name evidence="2" type="ORF">CVT23_05480</name>
</gene>